<evidence type="ECO:0000313" key="2">
    <source>
        <dbReference type="Proteomes" id="UP000799754"/>
    </source>
</evidence>
<reference evidence="1" key="1">
    <citation type="journal article" date="2020" name="Stud. Mycol.">
        <title>101 Dothideomycetes genomes: a test case for predicting lifestyles and emergence of pathogens.</title>
        <authorList>
            <person name="Haridas S."/>
            <person name="Albert R."/>
            <person name="Binder M."/>
            <person name="Bloem J."/>
            <person name="Labutti K."/>
            <person name="Salamov A."/>
            <person name="Andreopoulos B."/>
            <person name="Baker S."/>
            <person name="Barry K."/>
            <person name="Bills G."/>
            <person name="Bluhm B."/>
            <person name="Cannon C."/>
            <person name="Castanera R."/>
            <person name="Culley D."/>
            <person name="Daum C."/>
            <person name="Ezra D."/>
            <person name="Gonzalez J."/>
            <person name="Henrissat B."/>
            <person name="Kuo A."/>
            <person name="Liang C."/>
            <person name="Lipzen A."/>
            <person name="Lutzoni F."/>
            <person name="Magnuson J."/>
            <person name="Mondo S."/>
            <person name="Nolan M."/>
            <person name="Ohm R."/>
            <person name="Pangilinan J."/>
            <person name="Park H.-J."/>
            <person name="Ramirez L."/>
            <person name="Alfaro M."/>
            <person name="Sun H."/>
            <person name="Tritt A."/>
            <person name="Yoshinaga Y."/>
            <person name="Zwiers L.-H."/>
            <person name="Turgeon B."/>
            <person name="Goodwin S."/>
            <person name="Spatafora J."/>
            <person name="Crous P."/>
            <person name="Grigoriev I."/>
        </authorList>
    </citation>
    <scope>NUCLEOTIDE SEQUENCE</scope>
    <source>
        <strain evidence="1">CBS 525.71</strain>
    </source>
</reference>
<sequence>MSLLTLPHELLQHIARFLPCSSLLQLVRVNHQLYDACYDPLLFNDIAQNAFHRAPGAIDSVFHLYKQPGRVELEPEQLGWPEGESILEEYSFEDKVRMAHAVEDLIRLSTLKPAAWLTTTTSNMADWLPHMLVLHHPASWCLEPDMFLLPHGQLSQFNTSSTSSLLMNRWLSRTADQARDRVASAKLQAVHFTNFSFVLNYTTLQRLSSTNTSNDVLFLFARHFFPNWLEADSTIVYIQNMAENVIQRLSERIPGYGTFIRDFNLTQASAALPILLIAIASAYDNRDKRLLPTPAKIPFTKFMDIPSVYHSSAELFSTCHYRRMTMPEFLSGRWVGYYTDHRSFRNRTVNVDPPMQNIQMVVHEPTEEARTRLRISAIIERETRGYDAHGDFLLSGRVREDGLVSIAKQYLGLGISWTWTGRITPFGIVGVWGHNSFGGYFWVFKEEWI</sequence>
<accession>A0ACB6RVT6</accession>
<organism evidence="1 2">
    <name type="scientific">Macroventuria anomochaeta</name>
    <dbReference type="NCBI Taxonomy" id="301207"/>
    <lineage>
        <taxon>Eukaryota</taxon>
        <taxon>Fungi</taxon>
        <taxon>Dikarya</taxon>
        <taxon>Ascomycota</taxon>
        <taxon>Pezizomycotina</taxon>
        <taxon>Dothideomycetes</taxon>
        <taxon>Pleosporomycetidae</taxon>
        <taxon>Pleosporales</taxon>
        <taxon>Pleosporineae</taxon>
        <taxon>Didymellaceae</taxon>
        <taxon>Macroventuria</taxon>
    </lineage>
</organism>
<protein>
    <submittedName>
        <fullName evidence="1">Uncharacterized protein</fullName>
    </submittedName>
</protein>
<comment type="caution">
    <text evidence="1">The sequence shown here is derived from an EMBL/GenBank/DDBJ whole genome shotgun (WGS) entry which is preliminary data.</text>
</comment>
<dbReference type="Proteomes" id="UP000799754">
    <property type="component" value="Unassembled WGS sequence"/>
</dbReference>
<evidence type="ECO:0000313" key="1">
    <source>
        <dbReference type="EMBL" id="KAF2625238.1"/>
    </source>
</evidence>
<dbReference type="EMBL" id="MU006726">
    <property type="protein sequence ID" value="KAF2625238.1"/>
    <property type="molecule type" value="Genomic_DNA"/>
</dbReference>
<keyword evidence="2" id="KW-1185">Reference proteome</keyword>
<name>A0ACB6RVT6_9PLEO</name>
<gene>
    <name evidence="1" type="ORF">BU25DRAFT_412687</name>
</gene>
<proteinExistence type="predicted"/>